<dbReference type="RefSeq" id="WP_191618067.1">
    <property type="nucleotide sequence ID" value="NZ_JACYFG010000038.1"/>
</dbReference>
<reference evidence="2" key="1">
    <citation type="submission" date="2020-09" db="EMBL/GenBank/DDBJ databases">
        <title>Pelagicoccus enzymogenes sp. nov. with an EPS production, isolated from marine sediment.</title>
        <authorList>
            <person name="Feng X."/>
        </authorList>
    </citation>
    <scope>NUCLEOTIDE SEQUENCE</scope>
    <source>
        <strain evidence="2">NFK12</strain>
    </source>
</reference>
<dbReference type="Proteomes" id="UP000622317">
    <property type="component" value="Unassembled WGS sequence"/>
</dbReference>
<protein>
    <submittedName>
        <fullName evidence="2">Uncharacterized protein</fullName>
    </submittedName>
</protein>
<feature type="region of interest" description="Disordered" evidence="1">
    <location>
        <begin position="30"/>
        <end position="52"/>
    </location>
</feature>
<name>A0A927II72_9BACT</name>
<gene>
    <name evidence="2" type="ORF">IEN85_15785</name>
</gene>
<keyword evidence="3" id="KW-1185">Reference proteome</keyword>
<evidence type="ECO:0000313" key="2">
    <source>
        <dbReference type="EMBL" id="MBD5780961.1"/>
    </source>
</evidence>
<dbReference type="AlphaFoldDB" id="A0A927II72"/>
<proteinExistence type="predicted"/>
<organism evidence="2 3">
    <name type="scientific">Pelagicoccus enzymogenes</name>
    <dbReference type="NCBI Taxonomy" id="2773457"/>
    <lineage>
        <taxon>Bacteria</taxon>
        <taxon>Pseudomonadati</taxon>
        <taxon>Verrucomicrobiota</taxon>
        <taxon>Opitutia</taxon>
        <taxon>Puniceicoccales</taxon>
        <taxon>Pelagicoccaceae</taxon>
        <taxon>Pelagicoccus</taxon>
    </lineage>
</organism>
<accession>A0A927II72</accession>
<comment type="caution">
    <text evidence="2">The sequence shown here is derived from an EMBL/GenBank/DDBJ whole genome shotgun (WGS) entry which is preliminary data.</text>
</comment>
<evidence type="ECO:0000313" key="3">
    <source>
        <dbReference type="Proteomes" id="UP000622317"/>
    </source>
</evidence>
<sequence>MLLLVVPAAYKFIAKNIGFPRDIAQKLEEEMSGTHQAPQVARVLRTRPLRPH</sequence>
<dbReference type="EMBL" id="JACYFG010000038">
    <property type="protein sequence ID" value="MBD5780961.1"/>
    <property type="molecule type" value="Genomic_DNA"/>
</dbReference>
<evidence type="ECO:0000256" key="1">
    <source>
        <dbReference type="SAM" id="MobiDB-lite"/>
    </source>
</evidence>